<dbReference type="GO" id="GO:0004170">
    <property type="term" value="F:dUTP diphosphatase activity"/>
    <property type="evidence" value="ECO:0007669"/>
    <property type="project" value="UniProtKB-EC"/>
</dbReference>
<dbReference type="InterPro" id="IPR029054">
    <property type="entry name" value="dUTPase-like"/>
</dbReference>
<evidence type="ECO:0000256" key="5">
    <source>
        <dbReference type="SAM" id="MobiDB-lite"/>
    </source>
</evidence>
<keyword evidence="4" id="KW-0546">Nucleotide metabolism</keyword>
<feature type="domain" description="dUTPase-like" evidence="6">
    <location>
        <begin position="44"/>
        <end position="129"/>
    </location>
</feature>
<evidence type="ECO:0000256" key="2">
    <source>
        <dbReference type="ARBA" id="ARBA00006581"/>
    </source>
</evidence>
<dbReference type="AlphaFoldDB" id="A0AAW0I8T2"/>
<keyword evidence="8" id="KW-1185">Reference proteome</keyword>
<evidence type="ECO:0000259" key="6">
    <source>
        <dbReference type="Pfam" id="PF00692"/>
    </source>
</evidence>
<organism evidence="7 8">
    <name type="scientific">Myodes glareolus</name>
    <name type="common">Bank vole</name>
    <name type="synonym">Clethrionomys glareolus</name>
    <dbReference type="NCBI Taxonomy" id="447135"/>
    <lineage>
        <taxon>Eukaryota</taxon>
        <taxon>Metazoa</taxon>
        <taxon>Chordata</taxon>
        <taxon>Craniata</taxon>
        <taxon>Vertebrata</taxon>
        <taxon>Euteleostomi</taxon>
        <taxon>Mammalia</taxon>
        <taxon>Eutheria</taxon>
        <taxon>Euarchontoglires</taxon>
        <taxon>Glires</taxon>
        <taxon>Rodentia</taxon>
        <taxon>Myomorpha</taxon>
        <taxon>Muroidea</taxon>
        <taxon>Cricetidae</taxon>
        <taxon>Arvicolinae</taxon>
        <taxon>Myodes</taxon>
    </lineage>
</organism>
<dbReference type="Proteomes" id="UP001488838">
    <property type="component" value="Unassembled WGS sequence"/>
</dbReference>
<evidence type="ECO:0000256" key="1">
    <source>
        <dbReference type="ARBA" id="ARBA00005142"/>
    </source>
</evidence>
<reference evidence="7 8" key="1">
    <citation type="journal article" date="2023" name="bioRxiv">
        <title>Conserved and derived expression patterns and positive selection on dental genes reveal complex evolutionary context of ever-growing rodent molars.</title>
        <authorList>
            <person name="Calamari Z.T."/>
            <person name="Song A."/>
            <person name="Cohen E."/>
            <person name="Akter M."/>
            <person name="Roy R.D."/>
            <person name="Hallikas O."/>
            <person name="Christensen M.M."/>
            <person name="Li P."/>
            <person name="Marangoni P."/>
            <person name="Jernvall J."/>
            <person name="Klein O.D."/>
        </authorList>
    </citation>
    <scope>NUCLEOTIDE SEQUENCE [LARGE SCALE GENOMIC DNA]</scope>
    <source>
        <strain evidence="7">V071</strain>
    </source>
</reference>
<evidence type="ECO:0000256" key="3">
    <source>
        <dbReference type="ARBA" id="ARBA00012379"/>
    </source>
</evidence>
<protein>
    <recommendedName>
        <fullName evidence="3">dUTP diphosphatase</fullName>
        <ecNumber evidence="3">3.6.1.23</ecNumber>
    </recommendedName>
</protein>
<dbReference type="EMBL" id="JBBHLL010000195">
    <property type="protein sequence ID" value="KAK7810493.1"/>
    <property type="molecule type" value="Genomic_DNA"/>
</dbReference>
<proteinExistence type="inferred from homology"/>
<comment type="caution">
    <text evidence="7">The sequence shown here is derived from an EMBL/GenBank/DDBJ whole genome shotgun (WGS) entry which is preliminary data.</text>
</comment>
<evidence type="ECO:0000313" key="7">
    <source>
        <dbReference type="EMBL" id="KAK7810493.1"/>
    </source>
</evidence>
<dbReference type="EC" id="3.6.1.23" evidence="3"/>
<comment type="similarity">
    <text evidence="2">Belongs to the dUTPase family.</text>
</comment>
<dbReference type="GO" id="GO:0000287">
    <property type="term" value="F:magnesium ion binding"/>
    <property type="evidence" value="ECO:0007669"/>
    <property type="project" value="InterPro"/>
</dbReference>
<evidence type="ECO:0000313" key="8">
    <source>
        <dbReference type="Proteomes" id="UP001488838"/>
    </source>
</evidence>
<name>A0AAW0I8T2_MYOGA</name>
<dbReference type="InterPro" id="IPR008181">
    <property type="entry name" value="dUTPase"/>
</dbReference>
<dbReference type="PANTHER" id="PTHR11241">
    <property type="entry name" value="DEOXYURIDINE 5'-TRIPHOSPHATE NUCLEOTIDOHYDROLASE"/>
    <property type="match status" value="1"/>
</dbReference>
<accession>A0AAW0I8T2</accession>
<gene>
    <name evidence="7" type="ORF">U0070_025141</name>
</gene>
<dbReference type="SUPFAM" id="SSF51283">
    <property type="entry name" value="dUTPase-like"/>
    <property type="match status" value="1"/>
</dbReference>
<feature type="compositionally biased region" description="Polar residues" evidence="5">
    <location>
        <begin position="40"/>
        <end position="54"/>
    </location>
</feature>
<dbReference type="InterPro" id="IPR036157">
    <property type="entry name" value="dUTPase-like_sf"/>
</dbReference>
<dbReference type="PANTHER" id="PTHR11241:SF0">
    <property type="entry name" value="DEOXYURIDINE 5'-TRIPHOSPHATE NUCLEOTIDOHYDROLASE"/>
    <property type="match status" value="1"/>
</dbReference>
<sequence>QSVKESARHHALLGRLLPGLSATGSGQGRRCSWLPVPPDSLSTPPGSTRTTGYDPSSAYEYTIPLREKAVLKTDIQLAVPSGRVAPCSGLVAKLCAAGGTGAIDEDYRGCVSVGLLNFGKEKSEVKRKKVTPAHWCTDILSRLRSQNTHDTGRGSGGSSCTGKVKNLLTLL</sequence>
<comment type="pathway">
    <text evidence="1">Pyrimidine metabolism; dUMP biosynthesis; dUMP from dCTP (dUTP route): step 2/2.</text>
</comment>
<feature type="region of interest" description="Disordered" evidence="5">
    <location>
        <begin position="23"/>
        <end position="55"/>
    </location>
</feature>
<dbReference type="Pfam" id="PF00692">
    <property type="entry name" value="dUTPase"/>
    <property type="match status" value="1"/>
</dbReference>
<dbReference type="Gene3D" id="2.70.40.10">
    <property type="match status" value="1"/>
</dbReference>
<dbReference type="GO" id="GO:0046081">
    <property type="term" value="P:dUTP catabolic process"/>
    <property type="evidence" value="ECO:0007669"/>
    <property type="project" value="InterPro"/>
</dbReference>
<evidence type="ECO:0000256" key="4">
    <source>
        <dbReference type="ARBA" id="ARBA00023080"/>
    </source>
</evidence>
<feature type="non-terminal residue" evidence="7">
    <location>
        <position position="1"/>
    </location>
</feature>
<dbReference type="GO" id="GO:0006226">
    <property type="term" value="P:dUMP biosynthetic process"/>
    <property type="evidence" value="ECO:0007669"/>
    <property type="project" value="InterPro"/>
</dbReference>